<keyword evidence="2" id="KW-0413">Isomerase</keyword>
<dbReference type="InterPro" id="IPR001853">
    <property type="entry name" value="DSBA-like_thioredoxin_dom"/>
</dbReference>
<keyword evidence="3" id="KW-1185">Reference proteome</keyword>
<dbReference type="InterPro" id="IPR036249">
    <property type="entry name" value="Thioredoxin-like_sf"/>
</dbReference>
<dbReference type="Proteomes" id="UP000619486">
    <property type="component" value="Unassembled WGS sequence"/>
</dbReference>
<accession>A0A918HGJ3</accession>
<dbReference type="RefSeq" id="WP_189205271.1">
    <property type="nucleotide sequence ID" value="NZ_BMQQ01000043.1"/>
</dbReference>
<protein>
    <submittedName>
        <fullName evidence="2">Dithiol-disulfide isomerase</fullName>
    </submittedName>
</protein>
<sequence>MTAAPASEQPIITFWSDIGCPWATLALHTLHAAADARGQELLIDHRAFPLELFNSQPTPKLIVDAEVVMLGAHRPELGWRLWAGHEWEYPSSILPALEAVQAAKAPEVGGLRGSDQLDTALRRAFYVDHRCISIHSVILDIAEGCAHVDAKALEAALARGAGRREVYEQWHQAQGPEIQGSPHLFAPGGWAVHNPGAHYTYNGSPETGGFPRLDRYDAGWADELLDSLARQAG</sequence>
<dbReference type="SUPFAM" id="SSF52833">
    <property type="entry name" value="Thioredoxin-like"/>
    <property type="match status" value="1"/>
</dbReference>
<reference evidence="2" key="1">
    <citation type="journal article" date="2014" name="Int. J. Syst. Evol. Microbiol.">
        <title>Complete genome sequence of Corynebacterium casei LMG S-19264T (=DSM 44701T), isolated from a smear-ripened cheese.</title>
        <authorList>
            <consortium name="US DOE Joint Genome Institute (JGI-PGF)"/>
            <person name="Walter F."/>
            <person name="Albersmeier A."/>
            <person name="Kalinowski J."/>
            <person name="Ruckert C."/>
        </authorList>
    </citation>
    <scope>NUCLEOTIDE SEQUENCE</scope>
    <source>
        <strain evidence="2">JCM 3172</strain>
    </source>
</reference>
<dbReference type="GO" id="GO:0016491">
    <property type="term" value="F:oxidoreductase activity"/>
    <property type="evidence" value="ECO:0007669"/>
    <property type="project" value="InterPro"/>
</dbReference>
<evidence type="ECO:0000259" key="1">
    <source>
        <dbReference type="Pfam" id="PF01323"/>
    </source>
</evidence>
<evidence type="ECO:0000313" key="2">
    <source>
        <dbReference type="EMBL" id="GGT63006.1"/>
    </source>
</evidence>
<comment type="caution">
    <text evidence="2">The sequence shown here is derived from an EMBL/GenBank/DDBJ whole genome shotgun (WGS) entry which is preliminary data.</text>
</comment>
<reference evidence="2" key="2">
    <citation type="submission" date="2020-09" db="EMBL/GenBank/DDBJ databases">
        <authorList>
            <person name="Sun Q."/>
            <person name="Ohkuma M."/>
        </authorList>
    </citation>
    <scope>NUCLEOTIDE SEQUENCE</scope>
    <source>
        <strain evidence="2">JCM 3172</strain>
    </source>
</reference>
<evidence type="ECO:0000313" key="3">
    <source>
        <dbReference type="Proteomes" id="UP000619486"/>
    </source>
</evidence>
<gene>
    <name evidence="2" type="ORF">GCM10014713_65380</name>
</gene>
<dbReference type="EMBL" id="BMQQ01000043">
    <property type="protein sequence ID" value="GGT63006.1"/>
    <property type="molecule type" value="Genomic_DNA"/>
</dbReference>
<organism evidence="2 3">
    <name type="scientific">Streptomyces purpureus</name>
    <dbReference type="NCBI Taxonomy" id="1951"/>
    <lineage>
        <taxon>Bacteria</taxon>
        <taxon>Bacillati</taxon>
        <taxon>Actinomycetota</taxon>
        <taxon>Actinomycetes</taxon>
        <taxon>Kitasatosporales</taxon>
        <taxon>Streptomycetaceae</taxon>
        <taxon>Streptomyces</taxon>
    </lineage>
</organism>
<proteinExistence type="predicted"/>
<feature type="domain" description="DSBA-like thioredoxin" evidence="1">
    <location>
        <begin position="12"/>
        <end position="188"/>
    </location>
</feature>
<dbReference type="Gene3D" id="3.40.30.10">
    <property type="entry name" value="Glutaredoxin"/>
    <property type="match status" value="1"/>
</dbReference>
<dbReference type="GO" id="GO:0016853">
    <property type="term" value="F:isomerase activity"/>
    <property type="evidence" value="ECO:0007669"/>
    <property type="project" value="UniProtKB-KW"/>
</dbReference>
<dbReference type="AlphaFoldDB" id="A0A918HGJ3"/>
<name>A0A918HGJ3_9ACTN</name>
<dbReference type="Pfam" id="PF01323">
    <property type="entry name" value="DSBA"/>
    <property type="match status" value="1"/>
</dbReference>